<evidence type="ECO:0000313" key="2">
    <source>
        <dbReference type="Proteomes" id="UP001141806"/>
    </source>
</evidence>
<proteinExistence type="predicted"/>
<dbReference type="Proteomes" id="UP001141806">
    <property type="component" value="Unassembled WGS sequence"/>
</dbReference>
<reference evidence="1" key="1">
    <citation type="journal article" date="2023" name="Plant J.">
        <title>The genome of the king protea, Protea cynaroides.</title>
        <authorList>
            <person name="Chang J."/>
            <person name="Duong T.A."/>
            <person name="Schoeman C."/>
            <person name="Ma X."/>
            <person name="Roodt D."/>
            <person name="Barker N."/>
            <person name="Li Z."/>
            <person name="Van de Peer Y."/>
            <person name="Mizrachi E."/>
        </authorList>
    </citation>
    <scope>NUCLEOTIDE SEQUENCE</scope>
    <source>
        <tissue evidence="1">Young leaves</tissue>
    </source>
</reference>
<comment type="caution">
    <text evidence="1">The sequence shown here is derived from an EMBL/GenBank/DDBJ whole genome shotgun (WGS) entry which is preliminary data.</text>
</comment>
<evidence type="ECO:0000313" key="1">
    <source>
        <dbReference type="EMBL" id="KAJ4964723.1"/>
    </source>
</evidence>
<dbReference type="EMBL" id="JAMYWD010000007">
    <property type="protein sequence ID" value="KAJ4964723.1"/>
    <property type="molecule type" value="Genomic_DNA"/>
</dbReference>
<organism evidence="1 2">
    <name type="scientific">Protea cynaroides</name>
    <dbReference type="NCBI Taxonomy" id="273540"/>
    <lineage>
        <taxon>Eukaryota</taxon>
        <taxon>Viridiplantae</taxon>
        <taxon>Streptophyta</taxon>
        <taxon>Embryophyta</taxon>
        <taxon>Tracheophyta</taxon>
        <taxon>Spermatophyta</taxon>
        <taxon>Magnoliopsida</taxon>
        <taxon>Proteales</taxon>
        <taxon>Proteaceae</taxon>
        <taxon>Protea</taxon>
    </lineage>
</organism>
<protein>
    <submittedName>
        <fullName evidence="1">Uncharacterized protein</fullName>
    </submittedName>
</protein>
<accession>A0A9Q0HEC6</accession>
<name>A0A9Q0HEC6_9MAGN</name>
<sequence length="120" mass="13242">MWVFSGLDCLRNFYFQVYCVVSTLDSRAYLFPTPPGLVSVLQGEDRLFLDFSAALKNDSSDSATQWLFTLLSCTESDRAQILGFVAKGSPDDKCALPSPIGASQLKGRYSQFSDSLFCTV</sequence>
<gene>
    <name evidence="1" type="ORF">NE237_016572</name>
</gene>
<keyword evidence="2" id="KW-1185">Reference proteome</keyword>
<dbReference type="AlphaFoldDB" id="A0A9Q0HEC6"/>